<dbReference type="AlphaFoldDB" id="A9AX48"/>
<evidence type="ECO:0000313" key="4">
    <source>
        <dbReference type="EMBL" id="ABX04856.1"/>
    </source>
</evidence>
<dbReference type="Proteomes" id="UP000000787">
    <property type="component" value="Chromosome"/>
</dbReference>
<dbReference type="SUPFAM" id="SSF54106">
    <property type="entry name" value="LysM domain"/>
    <property type="match status" value="1"/>
</dbReference>
<dbReference type="CDD" id="cd00118">
    <property type="entry name" value="LysM"/>
    <property type="match status" value="1"/>
</dbReference>
<gene>
    <name evidence="4" type="ordered locus">Haur_2216</name>
</gene>
<dbReference type="HOGENOM" id="CLU_968996_0_0_0"/>
<keyword evidence="5" id="KW-1185">Reference proteome</keyword>
<evidence type="ECO:0000259" key="3">
    <source>
        <dbReference type="PROSITE" id="PS51782"/>
    </source>
</evidence>
<feature type="region of interest" description="Disordered" evidence="1">
    <location>
        <begin position="255"/>
        <end position="287"/>
    </location>
</feature>
<feature type="domain" description="LysM" evidence="3">
    <location>
        <begin position="77"/>
        <end position="120"/>
    </location>
</feature>
<evidence type="ECO:0000256" key="1">
    <source>
        <dbReference type="SAM" id="MobiDB-lite"/>
    </source>
</evidence>
<dbReference type="PROSITE" id="PS51782">
    <property type="entry name" value="LYSM"/>
    <property type="match status" value="1"/>
</dbReference>
<feature type="signal peptide" evidence="2">
    <location>
        <begin position="1"/>
        <end position="23"/>
    </location>
</feature>
<dbReference type="eggNOG" id="COG1388">
    <property type="taxonomic scope" value="Bacteria"/>
</dbReference>
<feature type="compositionally biased region" description="Low complexity" evidence="1">
    <location>
        <begin position="262"/>
        <end position="277"/>
    </location>
</feature>
<keyword evidence="2" id="KW-0732">Signal</keyword>
<dbReference type="STRING" id="316274.Haur_2216"/>
<proteinExistence type="predicted"/>
<dbReference type="PROSITE" id="PS51257">
    <property type="entry name" value="PROKAR_LIPOPROTEIN"/>
    <property type="match status" value="1"/>
</dbReference>
<evidence type="ECO:0000313" key="5">
    <source>
        <dbReference type="Proteomes" id="UP000000787"/>
    </source>
</evidence>
<dbReference type="Pfam" id="PF01476">
    <property type="entry name" value="LysM"/>
    <property type="match status" value="1"/>
</dbReference>
<dbReference type="EMBL" id="CP000875">
    <property type="protein sequence ID" value="ABX04856.1"/>
    <property type="molecule type" value="Genomic_DNA"/>
</dbReference>
<dbReference type="Gene3D" id="3.10.350.10">
    <property type="entry name" value="LysM domain"/>
    <property type="match status" value="1"/>
</dbReference>
<protein>
    <submittedName>
        <fullName evidence="4">Peptidoglycan-binding LysM</fullName>
    </submittedName>
</protein>
<name>A9AX48_HERA2</name>
<dbReference type="InterPro" id="IPR036779">
    <property type="entry name" value="LysM_dom_sf"/>
</dbReference>
<accession>A9AX48</accession>
<dbReference type="SMART" id="SM00257">
    <property type="entry name" value="LysM"/>
    <property type="match status" value="1"/>
</dbReference>
<dbReference type="BioCyc" id="HAUR316274:GHYA-2244-MONOMER"/>
<sequence>MKPRLATWLIALGWLLIGCGAQTPPGSDQTAPTPSRPILGLITPSLAQTVSIQTPVATQQPTPAITAVACQKPSTWISYTVLLNDTLSELAYRSGTSVEQLQQVNCLNDTLIFAGQQLYLPTLSSVEPTNDVAAPAEPSSEPSPNPDLAAIATRTIDIPIPSGPNDQLLISPSLGIAGTSFSLHYQKFEPNANINYTIYNEDFAIVATGELMADATGKITFVYVSPVDTPSGFYLVEMQSQTVWAEASFEIIESSTLPKASPEPTSTKASPSPSTTPIDITLTPNDE</sequence>
<organism evidence="4 5">
    <name type="scientific">Herpetosiphon aurantiacus (strain ATCC 23779 / DSM 785 / 114-95)</name>
    <dbReference type="NCBI Taxonomy" id="316274"/>
    <lineage>
        <taxon>Bacteria</taxon>
        <taxon>Bacillati</taxon>
        <taxon>Chloroflexota</taxon>
        <taxon>Chloroflexia</taxon>
        <taxon>Herpetosiphonales</taxon>
        <taxon>Herpetosiphonaceae</taxon>
        <taxon>Herpetosiphon</taxon>
    </lineage>
</organism>
<dbReference type="KEGG" id="hau:Haur_2216"/>
<feature type="chain" id="PRO_5002731698" evidence="2">
    <location>
        <begin position="24"/>
        <end position="287"/>
    </location>
</feature>
<reference evidence="4 5" key="1">
    <citation type="journal article" date="2011" name="Stand. Genomic Sci.">
        <title>Complete genome sequence of the filamentous gliding predatory bacterium Herpetosiphon aurantiacus type strain (114-95(T)).</title>
        <authorList>
            <person name="Kiss H."/>
            <person name="Nett M."/>
            <person name="Domin N."/>
            <person name="Martin K."/>
            <person name="Maresca J.A."/>
            <person name="Copeland A."/>
            <person name="Lapidus A."/>
            <person name="Lucas S."/>
            <person name="Berry K.W."/>
            <person name="Glavina Del Rio T."/>
            <person name="Dalin E."/>
            <person name="Tice H."/>
            <person name="Pitluck S."/>
            <person name="Richardson P."/>
            <person name="Bruce D."/>
            <person name="Goodwin L."/>
            <person name="Han C."/>
            <person name="Detter J.C."/>
            <person name="Schmutz J."/>
            <person name="Brettin T."/>
            <person name="Land M."/>
            <person name="Hauser L."/>
            <person name="Kyrpides N.C."/>
            <person name="Ivanova N."/>
            <person name="Goker M."/>
            <person name="Woyke T."/>
            <person name="Klenk H.P."/>
            <person name="Bryant D.A."/>
        </authorList>
    </citation>
    <scope>NUCLEOTIDE SEQUENCE [LARGE SCALE GENOMIC DNA]</scope>
    <source>
        <strain evidence="5">ATCC 23779 / DSM 785 / 114-95</strain>
    </source>
</reference>
<dbReference type="InterPro" id="IPR018392">
    <property type="entry name" value="LysM"/>
</dbReference>
<evidence type="ECO:0000256" key="2">
    <source>
        <dbReference type="SAM" id="SignalP"/>
    </source>
</evidence>
<dbReference type="InParanoid" id="A9AX48"/>